<dbReference type="Proteomes" id="UP000018895">
    <property type="component" value="Unassembled WGS sequence"/>
</dbReference>
<evidence type="ECO:0000313" key="3">
    <source>
        <dbReference type="Proteomes" id="UP000018895"/>
    </source>
</evidence>
<evidence type="ECO:0000313" key="2">
    <source>
        <dbReference type="EMBL" id="GAE29332.1"/>
    </source>
</evidence>
<name>W4QBJ1_9BACI</name>
<proteinExistence type="predicted"/>
<accession>W4QBJ1</accession>
<dbReference type="RefSeq" id="WP_035340809.1">
    <property type="nucleotide sequence ID" value="NZ_BAUU01000004.1"/>
</dbReference>
<dbReference type="InterPro" id="IPR036388">
    <property type="entry name" value="WH-like_DNA-bd_sf"/>
</dbReference>
<feature type="domain" description="Transcription regulator PadR N-terminal" evidence="1">
    <location>
        <begin position="7"/>
        <end position="77"/>
    </location>
</feature>
<evidence type="ECO:0000259" key="1">
    <source>
        <dbReference type="Pfam" id="PF03551"/>
    </source>
</evidence>
<protein>
    <submittedName>
        <fullName evidence="2">Transcriptional regulator</fullName>
    </submittedName>
</protein>
<dbReference type="OrthoDB" id="9783723at2"/>
<dbReference type="Pfam" id="PF03551">
    <property type="entry name" value="PadR"/>
    <property type="match status" value="1"/>
</dbReference>
<sequence length="167" mass="19310">MSVKYGILTILYNGINHGYDLKVGVDSLIGLKGKINPGQIYTTLDRLARDGMVTSAGTDDQERKRYAIEVKGIESLEKWLLDPVPYHSVKEDFFFKWNCARKIHFKEEKKMLDQQKALIIKETMELSRLKTELLVNGDEDRYLLVTGTLLHLEADLSWISRVENRHQ</sequence>
<dbReference type="PANTHER" id="PTHR43252:SF6">
    <property type="entry name" value="NEGATIVE TRANSCRIPTION REGULATOR PADR"/>
    <property type="match status" value="1"/>
</dbReference>
<reference evidence="2" key="1">
    <citation type="journal article" date="2014" name="Genome Announc.">
        <title>Draft Genome Sequences of Three Alkaliphilic Bacillus Strains, Bacillus wakoensis JCM 9140T, Bacillus akibai JCM 9157T, and Bacillus hemicellulosilyticus JCM 9152T.</title>
        <authorList>
            <person name="Yuki M."/>
            <person name="Oshima K."/>
            <person name="Suda W."/>
            <person name="Oshida Y."/>
            <person name="Kitamura K."/>
            <person name="Iida T."/>
            <person name="Hattori M."/>
            <person name="Ohkuma M."/>
        </authorList>
    </citation>
    <scope>NUCLEOTIDE SEQUENCE [LARGE SCALE GENOMIC DNA]</scope>
    <source>
        <strain evidence="2">JCM 9152</strain>
    </source>
</reference>
<organism evidence="2 3">
    <name type="scientific">Halalkalibacter hemicellulosilyticusJCM 9152</name>
    <dbReference type="NCBI Taxonomy" id="1236971"/>
    <lineage>
        <taxon>Bacteria</taxon>
        <taxon>Bacillati</taxon>
        <taxon>Bacillota</taxon>
        <taxon>Bacilli</taxon>
        <taxon>Bacillales</taxon>
        <taxon>Bacillaceae</taxon>
        <taxon>Halalkalibacter</taxon>
    </lineage>
</organism>
<keyword evidence="3" id="KW-1185">Reference proteome</keyword>
<dbReference type="Gene3D" id="1.10.10.10">
    <property type="entry name" value="Winged helix-like DNA-binding domain superfamily/Winged helix DNA-binding domain"/>
    <property type="match status" value="1"/>
</dbReference>
<comment type="caution">
    <text evidence="2">The sequence shown here is derived from an EMBL/GenBank/DDBJ whole genome shotgun (WGS) entry which is preliminary data.</text>
</comment>
<gene>
    <name evidence="2" type="ORF">JCM9152_683</name>
</gene>
<dbReference type="SUPFAM" id="SSF46785">
    <property type="entry name" value="Winged helix' DNA-binding domain"/>
    <property type="match status" value="1"/>
</dbReference>
<dbReference type="STRING" id="1236971.JCM9152_683"/>
<dbReference type="AlphaFoldDB" id="W4QBJ1"/>
<dbReference type="EMBL" id="BAUU01000004">
    <property type="protein sequence ID" value="GAE29332.1"/>
    <property type="molecule type" value="Genomic_DNA"/>
</dbReference>
<dbReference type="PANTHER" id="PTHR43252">
    <property type="entry name" value="TRANSCRIPTIONAL REGULATOR YQJI"/>
    <property type="match status" value="1"/>
</dbReference>
<dbReference type="InterPro" id="IPR005149">
    <property type="entry name" value="Tscrpt_reg_PadR_N"/>
</dbReference>
<dbReference type="InterPro" id="IPR036390">
    <property type="entry name" value="WH_DNA-bd_sf"/>
</dbReference>